<keyword evidence="4" id="KW-1185">Reference proteome</keyword>
<protein>
    <submittedName>
        <fullName evidence="3">2Fe-2S iron-sulfur cluster binding domain-containing protein</fullName>
    </submittedName>
</protein>
<dbReference type="InterPro" id="IPR036010">
    <property type="entry name" value="2Fe-2S_ferredoxin-like_sf"/>
</dbReference>
<name>A0A5N0E0Q8_9NOCA</name>
<gene>
    <name evidence="3" type="ORF">F3087_37980</name>
</gene>
<sequence>MTPIRPLAVELRRSGRTILVPPTLTVLEALENEGVPINSMCRAGICGTCETLALTAAELRSASPPRPATELGPPSRVSQPGSASMSPRVLEPGRPNASRPVSEPGSPSMSPRVSESSSASVLGRVLEPGSVGAQGCVTEAGSPSASPRVSGSRSEIAPATEPGLPSVPHPRTGPPVDRYPRPVRLCITAPGKLTHLVLDL</sequence>
<dbReference type="SUPFAM" id="SSF54292">
    <property type="entry name" value="2Fe-2S ferredoxin-like"/>
    <property type="match status" value="1"/>
</dbReference>
<feature type="compositionally biased region" description="Polar residues" evidence="1">
    <location>
        <begin position="76"/>
        <end position="85"/>
    </location>
</feature>
<dbReference type="PROSITE" id="PS00197">
    <property type="entry name" value="2FE2S_FER_1"/>
    <property type="match status" value="1"/>
</dbReference>
<organism evidence="3 4">
    <name type="scientific">Nocardia colli</name>
    <dbReference type="NCBI Taxonomy" id="2545717"/>
    <lineage>
        <taxon>Bacteria</taxon>
        <taxon>Bacillati</taxon>
        <taxon>Actinomycetota</taxon>
        <taxon>Actinomycetes</taxon>
        <taxon>Mycobacteriales</taxon>
        <taxon>Nocardiaceae</taxon>
        <taxon>Nocardia</taxon>
    </lineage>
</organism>
<dbReference type="RefSeq" id="WP_150406982.1">
    <property type="nucleotide sequence ID" value="NZ_VXLC01000027.1"/>
</dbReference>
<evidence type="ECO:0000256" key="1">
    <source>
        <dbReference type="SAM" id="MobiDB-lite"/>
    </source>
</evidence>
<dbReference type="EMBL" id="VXLC01000027">
    <property type="protein sequence ID" value="KAA8882997.1"/>
    <property type="molecule type" value="Genomic_DNA"/>
</dbReference>
<feature type="compositionally biased region" description="Polar residues" evidence="1">
    <location>
        <begin position="141"/>
        <end position="153"/>
    </location>
</feature>
<feature type="region of interest" description="Disordered" evidence="1">
    <location>
        <begin position="61"/>
        <end position="177"/>
    </location>
</feature>
<dbReference type="GO" id="GO:0051537">
    <property type="term" value="F:2 iron, 2 sulfur cluster binding"/>
    <property type="evidence" value="ECO:0007669"/>
    <property type="project" value="InterPro"/>
</dbReference>
<dbReference type="AlphaFoldDB" id="A0A5N0E0Q8"/>
<dbReference type="CDD" id="cd00207">
    <property type="entry name" value="fer2"/>
    <property type="match status" value="1"/>
</dbReference>
<comment type="caution">
    <text evidence="3">The sequence shown here is derived from an EMBL/GenBank/DDBJ whole genome shotgun (WGS) entry which is preliminary data.</text>
</comment>
<feature type="compositionally biased region" description="Low complexity" evidence="1">
    <location>
        <begin position="106"/>
        <end position="120"/>
    </location>
</feature>
<reference evidence="3 4" key="1">
    <citation type="submission" date="2019-09" db="EMBL/GenBank/DDBJ databases">
        <authorList>
            <person name="Wang X."/>
        </authorList>
    </citation>
    <scope>NUCLEOTIDE SEQUENCE [LARGE SCALE GENOMIC DNA]</scope>
    <source>
        <strain evidence="3 4">CICC 11023</strain>
    </source>
</reference>
<dbReference type="Gene3D" id="3.10.20.30">
    <property type="match status" value="1"/>
</dbReference>
<dbReference type="InterPro" id="IPR006058">
    <property type="entry name" value="2Fe2S_fd_BS"/>
</dbReference>
<proteinExistence type="predicted"/>
<dbReference type="Proteomes" id="UP000323876">
    <property type="component" value="Unassembled WGS sequence"/>
</dbReference>
<evidence type="ECO:0000313" key="3">
    <source>
        <dbReference type="EMBL" id="KAA8882997.1"/>
    </source>
</evidence>
<accession>A0A5N0E0Q8</accession>
<feature type="domain" description="2Fe-2S ferredoxin-type" evidence="2">
    <location>
        <begin position="11"/>
        <end position="54"/>
    </location>
</feature>
<evidence type="ECO:0000259" key="2">
    <source>
        <dbReference type="Pfam" id="PF00111"/>
    </source>
</evidence>
<dbReference type="Pfam" id="PF00111">
    <property type="entry name" value="Fer2"/>
    <property type="match status" value="1"/>
</dbReference>
<dbReference type="InterPro" id="IPR001041">
    <property type="entry name" value="2Fe-2S_ferredoxin-type"/>
</dbReference>
<evidence type="ECO:0000313" key="4">
    <source>
        <dbReference type="Proteomes" id="UP000323876"/>
    </source>
</evidence>
<dbReference type="OrthoDB" id="502624at2"/>
<dbReference type="InterPro" id="IPR012675">
    <property type="entry name" value="Beta-grasp_dom_sf"/>
</dbReference>